<dbReference type="UniPathway" id="UPA00574">
    <property type="reaction ID" value="UER00636"/>
</dbReference>
<feature type="binding site" evidence="15">
    <location>
        <begin position="150"/>
        <end position="158"/>
    </location>
    <ligand>
        <name>5-phospho-alpha-D-ribose 1-diphosphate</name>
        <dbReference type="ChEBI" id="CHEBI:58017"/>
    </ligand>
</feature>
<dbReference type="PANTHER" id="PTHR32315">
    <property type="entry name" value="ADENINE PHOSPHORIBOSYLTRANSFERASE"/>
    <property type="match status" value="1"/>
</dbReference>
<dbReference type="PANTHER" id="PTHR32315:SF4">
    <property type="entry name" value="URACIL PHOSPHORIBOSYLTRANSFERASE, CHLOROPLASTIC"/>
    <property type="match status" value="1"/>
</dbReference>
<evidence type="ECO:0000313" key="18">
    <source>
        <dbReference type="Proteomes" id="UP000003299"/>
    </source>
</evidence>
<dbReference type="GO" id="GO:0044206">
    <property type="term" value="P:UMP salvage"/>
    <property type="evidence" value="ECO:0007669"/>
    <property type="project" value="UniProtKB-UniRule"/>
</dbReference>
<evidence type="ECO:0000256" key="1">
    <source>
        <dbReference type="ARBA" id="ARBA00005180"/>
    </source>
</evidence>
<dbReference type="CDD" id="cd06223">
    <property type="entry name" value="PRTases_typeI"/>
    <property type="match status" value="1"/>
</dbReference>
<evidence type="ECO:0000313" key="17">
    <source>
        <dbReference type="EMBL" id="EGD10306.1"/>
    </source>
</evidence>
<comment type="cofactor">
    <cofactor evidence="15">
        <name>Mg(2+)</name>
        <dbReference type="ChEBI" id="CHEBI:18420"/>
    </cofactor>
    <text evidence="15">Binds 1 Mg(2+) ion per subunit. The magnesium is bound as Mg-PRPP.</text>
</comment>
<comment type="similarity">
    <text evidence="2 15">Belongs to the UPRTase family.</text>
</comment>
<feature type="binding site" evidence="15">
    <location>
        <position position="213"/>
    </location>
    <ligand>
        <name>uracil</name>
        <dbReference type="ChEBI" id="CHEBI:17568"/>
    </ligand>
</feature>
<evidence type="ECO:0000256" key="7">
    <source>
        <dbReference type="ARBA" id="ARBA00022741"/>
    </source>
</evidence>
<evidence type="ECO:0000259" key="16">
    <source>
        <dbReference type="Pfam" id="PF14681"/>
    </source>
</evidence>
<evidence type="ECO:0000256" key="3">
    <source>
        <dbReference type="ARBA" id="ARBA00011894"/>
    </source>
</evidence>
<protein>
    <recommendedName>
        <fullName evidence="13 15">Uracil phosphoribosyltransferase</fullName>
        <ecNumber evidence="3 15">2.4.2.9</ecNumber>
    </recommendedName>
    <alternativeName>
        <fullName evidence="10 15">UMP pyrophosphorylase</fullName>
    </alternativeName>
    <alternativeName>
        <fullName evidence="14 15">UPRTase</fullName>
    </alternativeName>
</protein>
<feature type="binding site" evidence="15">
    <location>
        <position position="219"/>
    </location>
    <ligand>
        <name>5-phospho-alpha-D-ribose 1-diphosphate</name>
        <dbReference type="ChEBI" id="CHEBI:58017"/>
    </ligand>
</feature>
<dbReference type="GO" id="GO:0000287">
    <property type="term" value="F:magnesium ion binding"/>
    <property type="evidence" value="ECO:0007669"/>
    <property type="project" value="UniProtKB-UniRule"/>
</dbReference>
<gene>
    <name evidence="15" type="primary">upp</name>
    <name evidence="17" type="ORF">XVE_1326</name>
</gene>
<evidence type="ECO:0000256" key="15">
    <source>
        <dbReference type="HAMAP-Rule" id="MF_01218"/>
    </source>
</evidence>
<dbReference type="EMBL" id="AEQV01000034">
    <property type="protein sequence ID" value="EGD10306.1"/>
    <property type="molecule type" value="Genomic_DNA"/>
</dbReference>
<dbReference type="FunFam" id="3.40.50.2020:FF:000003">
    <property type="entry name" value="Uracil phosphoribosyltransferase"/>
    <property type="match status" value="1"/>
</dbReference>
<comment type="caution">
    <text evidence="17">The sequence shown here is derived from an EMBL/GenBank/DDBJ whole genome shotgun (WGS) entry which is preliminary data.</text>
</comment>
<dbReference type="Gene3D" id="3.40.50.2020">
    <property type="match status" value="1"/>
</dbReference>
<evidence type="ECO:0000256" key="6">
    <source>
        <dbReference type="ARBA" id="ARBA00022679"/>
    </source>
</evidence>
<dbReference type="GO" id="GO:0004845">
    <property type="term" value="F:uracil phosphoribosyltransferase activity"/>
    <property type="evidence" value="ECO:0007669"/>
    <property type="project" value="UniProtKB-UniRule"/>
</dbReference>
<comment type="activity regulation">
    <text evidence="15">Allosterically activated by GTP.</text>
</comment>
<organism evidence="17 18">
    <name type="scientific">Xanthomonas vesicatoria ATCC 35937</name>
    <dbReference type="NCBI Taxonomy" id="925775"/>
    <lineage>
        <taxon>Bacteria</taxon>
        <taxon>Pseudomonadati</taxon>
        <taxon>Pseudomonadota</taxon>
        <taxon>Gammaproteobacteria</taxon>
        <taxon>Lysobacterales</taxon>
        <taxon>Lysobacteraceae</taxon>
        <taxon>Xanthomonas</taxon>
    </lineage>
</organism>
<dbReference type="EC" id="2.4.2.9" evidence="3 15"/>
<evidence type="ECO:0000256" key="5">
    <source>
        <dbReference type="ARBA" id="ARBA00022676"/>
    </source>
</evidence>
<feature type="domain" description="Phosphoribosyltransferase" evidence="16">
    <location>
        <begin position="27"/>
        <end position="227"/>
    </location>
</feature>
<dbReference type="HAMAP" id="MF_01218_B">
    <property type="entry name" value="Upp_B"/>
    <property type="match status" value="1"/>
</dbReference>
<dbReference type="SUPFAM" id="SSF53271">
    <property type="entry name" value="PRTase-like"/>
    <property type="match status" value="1"/>
</dbReference>
<keyword evidence="8 15" id="KW-0460">Magnesium</keyword>
<dbReference type="eggNOG" id="COG0035">
    <property type="taxonomic scope" value="Bacteria"/>
</dbReference>
<keyword evidence="7 15" id="KW-0547">Nucleotide-binding</keyword>
<dbReference type="InterPro" id="IPR005765">
    <property type="entry name" value="UPRT"/>
</dbReference>
<dbReference type="Pfam" id="PF14681">
    <property type="entry name" value="UPRTase"/>
    <property type="match status" value="1"/>
</dbReference>
<dbReference type="NCBIfam" id="NF001097">
    <property type="entry name" value="PRK00129.1"/>
    <property type="match status" value="1"/>
</dbReference>
<dbReference type="NCBIfam" id="TIGR01091">
    <property type="entry name" value="upp"/>
    <property type="match status" value="1"/>
</dbReference>
<keyword evidence="5 15" id="KW-0328">Glycosyltransferase</keyword>
<name>F0BB57_9XANT</name>
<feature type="binding site" evidence="15">
    <location>
        <position position="123"/>
    </location>
    <ligand>
        <name>5-phospho-alpha-D-ribose 1-diphosphate</name>
        <dbReference type="ChEBI" id="CHEBI:58017"/>
    </ligand>
</feature>
<comment type="function">
    <text evidence="12 15">Catalyzes the conversion of uracil and 5-phospho-alpha-D-ribose 1-diphosphate (PRPP) to UMP and diphosphate.</text>
</comment>
<evidence type="ECO:0000256" key="14">
    <source>
        <dbReference type="ARBA" id="ARBA00079807"/>
    </source>
</evidence>
<proteinExistence type="inferred from homology"/>
<evidence type="ECO:0000256" key="13">
    <source>
        <dbReference type="ARBA" id="ARBA00072146"/>
    </source>
</evidence>
<reference evidence="17 18" key="1">
    <citation type="journal article" date="2011" name="BMC Genomics">
        <title>Comparative genomics reveals diversity among xanthomonads infecting tomato and pepper.</title>
        <authorList>
            <person name="Potnis N."/>
            <person name="Krasileva K."/>
            <person name="Chow V."/>
            <person name="Almeida N.F."/>
            <person name="Patil P.B."/>
            <person name="Ryan R.P."/>
            <person name="Sharlach M."/>
            <person name="Behlau F."/>
            <person name="Dow J.M."/>
            <person name="Momol M.T."/>
            <person name="White F.F."/>
            <person name="Preston J.F."/>
            <person name="Vinatzer B.A."/>
            <person name="Koebnik R."/>
            <person name="Setubal J.C."/>
            <person name="Norman D.J."/>
            <person name="Staskawicz B.J."/>
            <person name="Jones J.B."/>
        </authorList>
    </citation>
    <scope>NUCLEOTIDE SEQUENCE [LARGE SCALE GENOMIC DNA]</scope>
    <source>
        <strain evidence="17 18">ATCC 35937</strain>
    </source>
</reference>
<dbReference type="InterPro" id="IPR029057">
    <property type="entry name" value="PRTase-like"/>
</dbReference>
<evidence type="ECO:0000256" key="9">
    <source>
        <dbReference type="ARBA" id="ARBA00023134"/>
    </source>
</evidence>
<evidence type="ECO:0000256" key="12">
    <source>
        <dbReference type="ARBA" id="ARBA00056901"/>
    </source>
</evidence>
<evidence type="ECO:0000256" key="8">
    <source>
        <dbReference type="ARBA" id="ARBA00022842"/>
    </source>
</evidence>
<dbReference type="GO" id="GO:0006223">
    <property type="term" value="P:uracil salvage"/>
    <property type="evidence" value="ECO:0007669"/>
    <property type="project" value="InterPro"/>
</dbReference>
<keyword evidence="9 15" id="KW-0342">GTP-binding</keyword>
<accession>F0BB57</accession>
<evidence type="ECO:0000256" key="4">
    <source>
        <dbReference type="ARBA" id="ARBA00022533"/>
    </source>
</evidence>
<keyword evidence="6 15" id="KW-0808">Transferase</keyword>
<comment type="pathway">
    <text evidence="1 15">Pyrimidine metabolism; UMP biosynthesis via salvage pathway; UMP from uracil: step 1/1.</text>
</comment>
<feature type="binding site" evidence="15">
    <location>
        <position position="98"/>
    </location>
    <ligand>
        <name>5-phospho-alpha-D-ribose 1-diphosphate</name>
        <dbReference type="ChEBI" id="CHEBI:58017"/>
    </ligand>
</feature>
<evidence type="ECO:0000256" key="11">
    <source>
        <dbReference type="ARBA" id="ARBA00052919"/>
    </source>
</evidence>
<dbReference type="Proteomes" id="UP000003299">
    <property type="component" value="Unassembled WGS sequence"/>
</dbReference>
<dbReference type="AlphaFoldDB" id="F0BB57"/>
<dbReference type="InterPro" id="IPR034332">
    <property type="entry name" value="Upp_B"/>
</dbReference>
<keyword evidence="4 15" id="KW-0021">Allosteric enzyme</keyword>
<comment type="catalytic activity">
    <reaction evidence="11 15">
        <text>UMP + diphosphate = 5-phospho-alpha-D-ribose 1-diphosphate + uracil</text>
        <dbReference type="Rhea" id="RHEA:13017"/>
        <dbReference type="ChEBI" id="CHEBI:17568"/>
        <dbReference type="ChEBI" id="CHEBI:33019"/>
        <dbReference type="ChEBI" id="CHEBI:57865"/>
        <dbReference type="ChEBI" id="CHEBI:58017"/>
        <dbReference type="EC" id="2.4.2.9"/>
    </reaction>
</comment>
<dbReference type="InterPro" id="IPR050054">
    <property type="entry name" value="UPRTase/APRTase"/>
</dbReference>
<evidence type="ECO:0000256" key="10">
    <source>
        <dbReference type="ARBA" id="ARBA00031082"/>
    </source>
</evidence>
<dbReference type="GO" id="GO:0005525">
    <property type="term" value="F:GTP binding"/>
    <property type="evidence" value="ECO:0007669"/>
    <property type="project" value="UniProtKB-KW"/>
</dbReference>
<dbReference type="InterPro" id="IPR000836">
    <property type="entry name" value="PRTase_dom"/>
</dbReference>
<dbReference type="GO" id="GO:0005737">
    <property type="term" value="C:cytoplasm"/>
    <property type="evidence" value="ECO:0007669"/>
    <property type="project" value="UniProtKB-ARBA"/>
</dbReference>
<sequence length="230" mass="25167">MWQRNAWLRHTVRLSRLSLPMKIVEVRHPLVQHKIGLLRDAALSTKGFRELVTELGTLLAYEATANLDTESHVQQGWAGPVDVQRIAGAKITLVPILRAGLGMLPGVLALIPAARVSVVGLQRDEETLQPVPYFERLTGRLEERDALILDPMLATGGTLIATIDMLKRAGARRIKGIFLVAAPEGLKALEAVHPDVEVYTAAIDDHLNEKGYILPGLGDAGDRIFGTRLE</sequence>
<evidence type="ECO:0000256" key="2">
    <source>
        <dbReference type="ARBA" id="ARBA00009516"/>
    </source>
</evidence>
<feature type="binding site" evidence="15">
    <location>
        <begin position="218"/>
        <end position="220"/>
    </location>
    <ligand>
        <name>uracil</name>
        <dbReference type="ChEBI" id="CHEBI:17568"/>
    </ligand>
</feature>